<dbReference type="EMBL" id="JFAD01000011">
    <property type="protein sequence ID" value="EXU61325.1"/>
    <property type="molecule type" value="Genomic_DNA"/>
</dbReference>
<dbReference type="InterPro" id="IPR000073">
    <property type="entry name" value="AB_hydrolase_1"/>
</dbReference>
<dbReference type="GO" id="GO:0052689">
    <property type="term" value="F:carboxylic ester hydrolase activity"/>
    <property type="evidence" value="ECO:0007669"/>
    <property type="project" value="UniProtKB-KW"/>
</dbReference>
<keyword evidence="2" id="KW-0719">Serine esterase</keyword>
<dbReference type="PATRIC" id="fig|1188239.3.peg.392"/>
<accession>A0A014MIF9</accession>
<dbReference type="AlphaFoldDB" id="A0A014MIF9"/>
<comment type="caution">
    <text evidence="4">The sequence shown here is derived from an EMBL/GenBank/DDBJ whole genome shotgun (WGS) entry which is preliminary data.</text>
</comment>
<dbReference type="Gene3D" id="3.40.50.1820">
    <property type="entry name" value="alpha/beta hydrolase"/>
    <property type="match status" value="1"/>
</dbReference>
<dbReference type="Pfam" id="PF00561">
    <property type="entry name" value="Abhydrolase_1"/>
    <property type="match status" value="1"/>
</dbReference>
<dbReference type="GO" id="GO:0016020">
    <property type="term" value="C:membrane"/>
    <property type="evidence" value="ECO:0007669"/>
    <property type="project" value="TreeGrafter"/>
</dbReference>
<evidence type="ECO:0000313" key="4">
    <source>
        <dbReference type="EMBL" id="EXU61325.1"/>
    </source>
</evidence>
<dbReference type="eggNOG" id="COG2267">
    <property type="taxonomic scope" value="Bacteria"/>
</dbReference>
<evidence type="ECO:0000256" key="1">
    <source>
        <dbReference type="ARBA" id="ARBA00006989"/>
    </source>
</evidence>
<dbReference type="Proteomes" id="UP000020977">
    <property type="component" value="Unassembled WGS sequence"/>
</dbReference>
<gene>
    <name evidence="4" type="primary">lip</name>
    <name evidence="4" type="ORF">MOVI_1500</name>
</gene>
<comment type="similarity">
    <text evidence="1">Belongs to the lipase/esterase LIP3/BchO family.</text>
</comment>
<protein>
    <submittedName>
        <fullName evidence="4">Esterase/lipase</fullName>
    </submittedName>
</protein>
<dbReference type="PANTHER" id="PTHR43798">
    <property type="entry name" value="MONOACYLGLYCEROL LIPASE"/>
    <property type="match status" value="1"/>
</dbReference>
<dbReference type="RefSeq" id="WP_044284008.1">
    <property type="nucleotide sequence ID" value="NZ_JFAD01000011.1"/>
</dbReference>
<proteinExistence type="inferred from homology"/>
<sequence length="268" mass="31062">MIVHSKITVENEDIFYFLEETGKQKILFLHGFNSSHNFIFQLKKKQNRSYDIVSLDFPGCGQSTNNNEINVKNYQRIAASFIKKLNLDIQIVIGHSLGGAIALYILNENLAKKAILVAPLNPFILEKNSQSEAEKLANWLLPQDILSATDSLEHLVFIDKFSYKKNLAKNAINFLENVTKKREIFRKIVFEEIFNLEWLKTELLPLYQQNNNYFLIAGVEDNFVPLESLRKVSENFNKNLIKFEQTGHAVFFERSDEINTEIEKILEI</sequence>
<dbReference type="PANTHER" id="PTHR43798:SF33">
    <property type="entry name" value="HYDROLASE, PUTATIVE (AFU_ORTHOLOGUE AFUA_2G14860)-RELATED"/>
    <property type="match status" value="1"/>
</dbReference>
<keyword evidence="2" id="KW-0378">Hydrolase</keyword>
<dbReference type="SUPFAM" id="SSF53474">
    <property type="entry name" value="alpha/beta-Hydrolases"/>
    <property type="match status" value="1"/>
</dbReference>
<evidence type="ECO:0000313" key="5">
    <source>
        <dbReference type="Proteomes" id="UP000020977"/>
    </source>
</evidence>
<reference evidence="4 5" key="1">
    <citation type="submission" date="2014-03" db="EMBL/GenBank/DDBJ databases">
        <title>Genome sequence of Mycoplasma ovipneumoniae strain 14811.</title>
        <authorList>
            <person name="Sirand-Pugnet P."/>
            <person name="Breton M."/>
            <person name="Dordet-Frisoni E."/>
            <person name="Baranowski E."/>
            <person name="Barre A."/>
            <person name="Couture C."/>
            <person name="Dupuy V."/>
            <person name="Gaurivaud P."/>
            <person name="Jacob D."/>
            <person name="Lemaitre C."/>
            <person name="Manso-Silvan L."/>
            <person name="Nikolski M."/>
            <person name="Nouvel L.-X."/>
            <person name="Poumarat F."/>
            <person name="Tardy F."/>
            <person name="Thebault P."/>
            <person name="Theil S."/>
            <person name="Citti C."/>
            <person name="Thiaucourt F."/>
            <person name="Blanchard A."/>
        </authorList>
    </citation>
    <scope>NUCLEOTIDE SEQUENCE [LARGE SCALE GENOMIC DNA]</scope>
    <source>
        <strain evidence="4 5">14811</strain>
    </source>
</reference>
<name>A0A014MIF9_9BACT</name>
<organism evidence="4 5">
    <name type="scientific">Mesomycoplasma ovipneumoniae 14811</name>
    <dbReference type="NCBI Taxonomy" id="1188239"/>
    <lineage>
        <taxon>Bacteria</taxon>
        <taxon>Bacillati</taxon>
        <taxon>Mycoplasmatota</taxon>
        <taxon>Mycoplasmoidales</taxon>
        <taxon>Metamycoplasmataceae</taxon>
        <taxon>Mesomycoplasma</taxon>
    </lineage>
</organism>
<dbReference type="InterPro" id="IPR029058">
    <property type="entry name" value="AB_hydrolase_fold"/>
</dbReference>
<feature type="domain" description="AB hydrolase-1" evidence="3">
    <location>
        <begin position="26"/>
        <end position="254"/>
    </location>
</feature>
<dbReference type="STRING" id="1188239.MOVI_1500"/>
<dbReference type="PRINTS" id="PR00111">
    <property type="entry name" value="ABHYDROLASE"/>
</dbReference>
<evidence type="ECO:0000259" key="3">
    <source>
        <dbReference type="Pfam" id="PF00561"/>
    </source>
</evidence>
<evidence type="ECO:0000256" key="2">
    <source>
        <dbReference type="ARBA" id="ARBA00022487"/>
    </source>
</evidence>
<dbReference type="InterPro" id="IPR050266">
    <property type="entry name" value="AB_hydrolase_sf"/>
</dbReference>